<evidence type="ECO:0000313" key="2">
    <source>
        <dbReference type="Proteomes" id="UP000218231"/>
    </source>
</evidence>
<accession>A0A2A2JWD6</accession>
<dbReference type="AlphaFoldDB" id="A0A2A2JWD6"/>
<comment type="caution">
    <text evidence="1">The sequence shown here is derived from an EMBL/GenBank/DDBJ whole genome shotgun (WGS) entry which is preliminary data.</text>
</comment>
<reference evidence="1 2" key="1">
    <citation type="journal article" date="2017" name="Curr. Biol.">
        <title>Genome architecture and evolution of a unichromosomal asexual nematode.</title>
        <authorList>
            <person name="Fradin H."/>
            <person name="Zegar C."/>
            <person name="Gutwein M."/>
            <person name="Lucas J."/>
            <person name="Kovtun M."/>
            <person name="Corcoran D."/>
            <person name="Baugh L.R."/>
            <person name="Kiontke K."/>
            <person name="Gunsalus K."/>
            <person name="Fitch D.H."/>
            <person name="Piano F."/>
        </authorList>
    </citation>
    <scope>NUCLEOTIDE SEQUENCE [LARGE SCALE GENOMIC DNA]</scope>
    <source>
        <strain evidence="1">PF1309</strain>
    </source>
</reference>
<organism evidence="1 2">
    <name type="scientific">Diploscapter pachys</name>
    <dbReference type="NCBI Taxonomy" id="2018661"/>
    <lineage>
        <taxon>Eukaryota</taxon>
        <taxon>Metazoa</taxon>
        <taxon>Ecdysozoa</taxon>
        <taxon>Nematoda</taxon>
        <taxon>Chromadorea</taxon>
        <taxon>Rhabditida</taxon>
        <taxon>Rhabditina</taxon>
        <taxon>Rhabditomorpha</taxon>
        <taxon>Rhabditoidea</taxon>
        <taxon>Rhabditidae</taxon>
        <taxon>Diploscapter</taxon>
    </lineage>
</organism>
<dbReference type="EMBL" id="LIAE01010187">
    <property type="protein sequence ID" value="PAV65879.1"/>
    <property type="molecule type" value="Genomic_DNA"/>
</dbReference>
<protein>
    <submittedName>
        <fullName evidence="1">Uncharacterized protein</fullName>
    </submittedName>
</protein>
<keyword evidence="2" id="KW-1185">Reference proteome</keyword>
<dbReference type="Proteomes" id="UP000218231">
    <property type="component" value="Unassembled WGS sequence"/>
</dbReference>
<evidence type="ECO:0000313" key="1">
    <source>
        <dbReference type="EMBL" id="PAV65879.1"/>
    </source>
</evidence>
<proteinExistence type="predicted"/>
<name>A0A2A2JWD6_9BILA</name>
<sequence length="265" mass="29019">MEVTCLLPGKAIAHGAGTDGERNGEPRLQLLFTGNIGLKGAEVSQVGERREAYVCRDAMTAQQACTDFFGQGLTQFVVERFRLLLVGPDLEALRSWHPGSRDYRAWSLRTPLRFASPSLLCGAVCLRDPVQKIAAFYGIHRRYTIAKPGLAPGNGLPLAEGITQITAVVKLVRGSVVHPDAFLPNIRMRLGHKRYLPPSLERFVVEGTVVSGDHHIARHPAQREQQLLVLGLVILEPVNLGATPRLSKIRRISIDELGTVVVETA</sequence>
<gene>
    <name evidence="1" type="ORF">WR25_15556</name>
</gene>